<evidence type="ECO:0000256" key="11">
    <source>
        <dbReference type="ARBA" id="ARBA00023054"/>
    </source>
</evidence>
<evidence type="ECO:0000256" key="17">
    <source>
        <dbReference type="SAM" id="MobiDB-lite"/>
    </source>
</evidence>
<proteinExistence type="inferred from homology"/>
<sequence length="455" mass="50185">MDPASTLGLSTESIQGYSISHVKRVLDAEPPEMPPCRRGVNNISVSLKERSTPEGGPGLPVLGVTFPSPTGFWLAPQDLKQQEFFLGCSKVSGKVDWKMLDEAVFQVFQDYISKMDPASTLGLSTESIQGYSISHVKRVLDAEPPEMPPCRRGVNNISLSLQGLKEKCVDSLVFETLIPKPMMQHYVSLLLKHRRLVLSGPSGTGKTYLTNRLAEYLVERSGREVTEGIVSTFNMHQLSCKDLQLYLSNLANQIDRDTGVGDVPLVILLDDLSEAGSISELVNGALTCNPYIIGTTNQPVKMTPNHGLHLSFSPPLLLGPCFFLSCPIGIEDFRTWFIDLWNNSIIPYLQEGAKDGLKVHGQKAAWEDPVEWVRDTLPWPSAQQDQSKLYHLPPPTVGPHSIASPPEDRTVKDCTPSSLESDPLMAMLLKLQEAANYIESPDRETILDPNLQATL</sequence>
<evidence type="ECO:0000256" key="5">
    <source>
        <dbReference type="ARBA" id="ARBA00022490"/>
    </source>
</evidence>
<evidence type="ECO:0000256" key="7">
    <source>
        <dbReference type="ARBA" id="ARBA00022701"/>
    </source>
</evidence>
<dbReference type="InterPro" id="IPR027417">
    <property type="entry name" value="P-loop_NTPase"/>
</dbReference>
<dbReference type="InterPro" id="IPR003593">
    <property type="entry name" value="AAA+_ATPase"/>
</dbReference>
<dbReference type="SMART" id="SM00382">
    <property type="entry name" value="AAA"/>
    <property type="match status" value="1"/>
</dbReference>
<evidence type="ECO:0000256" key="12">
    <source>
        <dbReference type="ARBA" id="ARBA00023212"/>
    </source>
</evidence>
<evidence type="ECO:0000256" key="15">
    <source>
        <dbReference type="ARBA" id="ARBA00067341"/>
    </source>
</evidence>
<dbReference type="AlphaFoldDB" id="L5M9B8"/>
<dbReference type="Proteomes" id="UP000010556">
    <property type="component" value="Unassembled WGS sequence"/>
</dbReference>
<dbReference type="InterPro" id="IPR057568">
    <property type="entry name" value="CortBP2_NAV1-like_AAA_lid"/>
</dbReference>
<name>L5M9B8_MYODS</name>
<comment type="subcellular location">
    <subcellularLocation>
        <location evidence="1">Cytoplasm</location>
        <location evidence="1">Cytoskeleton</location>
    </subcellularLocation>
</comment>
<dbReference type="Pfam" id="PF23092">
    <property type="entry name" value="Ubiquitin_6"/>
    <property type="match status" value="2"/>
</dbReference>
<keyword evidence="8" id="KW-0221">Differentiation</keyword>
<evidence type="ECO:0000256" key="9">
    <source>
        <dbReference type="ARBA" id="ARBA00022902"/>
    </source>
</evidence>
<dbReference type="PANTHER" id="PTHR12784">
    <property type="entry name" value="STEERIN"/>
    <property type="match status" value="1"/>
</dbReference>
<dbReference type="GO" id="GO:0043194">
    <property type="term" value="C:axon initial segment"/>
    <property type="evidence" value="ECO:0007669"/>
    <property type="project" value="TreeGrafter"/>
</dbReference>
<organism evidence="19 20">
    <name type="scientific">Myotis davidii</name>
    <name type="common">David's myotis</name>
    <dbReference type="NCBI Taxonomy" id="225400"/>
    <lineage>
        <taxon>Eukaryota</taxon>
        <taxon>Metazoa</taxon>
        <taxon>Chordata</taxon>
        <taxon>Craniata</taxon>
        <taxon>Vertebrata</taxon>
        <taxon>Euteleostomi</taxon>
        <taxon>Mammalia</taxon>
        <taxon>Eutheria</taxon>
        <taxon>Laurasiatheria</taxon>
        <taxon>Chiroptera</taxon>
        <taxon>Yangochiroptera</taxon>
        <taxon>Vespertilionidae</taxon>
        <taxon>Myotis</taxon>
    </lineage>
</organism>
<evidence type="ECO:0000256" key="4">
    <source>
        <dbReference type="ARBA" id="ARBA00022481"/>
    </source>
</evidence>
<dbReference type="FunFam" id="3.40.50.300:FF:000409">
    <property type="entry name" value="Neuron navigator 1"/>
    <property type="match status" value="1"/>
</dbReference>
<dbReference type="PANTHER" id="PTHR12784:SF3">
    <property type="entry name" value="NEURON NAVIGATOR 1"/>
    <property type="match status" value="1"/>
</dbReference>
<protein>
    <recommendedName>
        <fullName evidence="15">Neuron navigator 1</fullName>
    </recommendedName>
    <alternativeName>
        <fullName evidence="16">Pore membrane and/or filament-interacting-like protein 3</fullName>
    </alternativeName>
</protein>
<keyword evidence="11" id="KW-0175">Coiled coil</keyword>
<keyword evidence="12" id="KW-0206">Cytoskeleton</keyword>
<dbReference type="InterPro" id="IPR057126">
    <property type="entry name" value="NAV1-like_ubiquitin-like"/>
</dbReference>
<dbReference type="GO" id="GO:0001764">
    <property type="term" value="P:neuron migration"/>
    <property type="evidence" value="ECO:0007669"/>
    <property type="project" value="TreeGrafter"/>
</dbReference>
<keyword evidence="9" id="KW-0524">Neurogenesis</keyword>
<keyword evidence="10" id="KW-0007">Acetylation</keyword>
<evidence type="ECO:0000256" key="8">
    <source>
        <dbReference type="ARBA" id="ARBA00022782"/>
    </source>
</evidence>
<dbReference type="InterPro" id="IPR039041">
    <property type="entry name" value="Nav/unc-53"/>
</dbReference>
<feature type="region of interest" description="Disordered" evidence="17">
    <location>
        <begin position="396"/>
        <end position="416"/>
    </location>
</feature>
<dbReference type="SUPFAM" id="SSF52540">
    <property type="entry name" value="P-loop containing nucleoside triphosphate hydrolases"/>
    <property type="match status" value="1"/>
</dbReference>
<evidence type="ECO:0000256" key="1">
    <source>
        <dbReference type="ARBA" id="ARBA00004245"/>
    </source>
</evidence>
<evidence type="ECO:0000256" key="2">
    <source>
        <dbReference type="ARBA" id="ARBA00006255"/>
    </source>
</evidence>
<evidence type="ECO:0000256" key="14">
    <source>
        <dbReference type="ARBA" id="ARBA00064590"/>
    </source>
</evidence>
<evidence type="ECO:0000256" key="6">
    <source>
        <dbReference type="ARBA" id="ARBA00022553"/>
    </source>
</evidence>
<evidence type="ECO:0000259" key="18">
    <source>
        <dbReference type="SMART" id="SM00382"/>
    </source>
</evidence>
<keyword evidence="5" id="KW-0963">Cytoplasm</keyword>
<feature type="domain" description="AAA+ ATPase" evidence="18">
    <location>
        <begin position="192"/>
        <end position="332"/>
    </location>
</feature>
<gene>
    <name evidence="19" type="ORF">MDA_GLEAN10006259</name>
</gene>
<keyword evidence="3" id="KW-0217">Developmental protein</keyword>
<keyword evidence="20" id="KW-1185">Reference proteome</keyword>
<evidence type="ECO:0000256" key="3">
    <source>
        <dbReference type="ARBA" id="ARBA00022473"/>
    </source>
</evidence>
<evidence type="ECO:0000256" key="16">
    <source>
        <dbReference type="ARBA" id="ARBA00080430"/>
    </source>
</evidence>
<dbReference type="EMBL" id="KB102788">
    <property type="protein sequence ID" value="ELK34961.1"/>
    <property type="molecule type" value="Genomic_DNA"/>
</dbReference>
<keyword evidence="6" id="KW-0597">Phosphoprotein</keyword>
<evidence type="ECO:0000313" key="20">
    <source>
        <dbReference type="Proteomes" id="UP000010556"/>
    </source>
</evidence>
<keyword evidence="7" id="KW-0493">Microtubule</keyword>
<evidence type="ECO:0000313" key="19">
    <source>
        <dbReference type="EMBL" id="ELK34961.1"/>
    </source>
</evidence>
<dbReference type="Pfam" id="PF25408">
    <property type="entry name" value="AAA_lid_NAV1"/>
    <property type="match status" value="1"/>
</dbReference>
<evidence type="ECO:0000256" key="10">
    <source>
        <dbReference type="ARBA" id="ARBA00022990"/>
    </source>
</evidence>
<dbReference type="Gene3D" id="3.40.50.300">
    <property type="entry name" value="P-loop containing nucleotide triphosphate hydrolases"/>
    <property type="match status" value="1"/>
</dbReference>
<comment type="subunit">
    <text evidence="14">Interacts with tubulin.</text>
</comment>
<comment type="function">
    <text evidence="13">May be involved in neuronal migration.</text>
</comment>
<evidence type="ECO:0000256" key="13">
    <source>
        <dbReference type="ARBA" id="ARBA00059345"/>
    </source>
</evidence>
<keyword evidence="4" id="KW-0488">Methylation</keyword>
<dbReference type="GO" id="GO:0001578">
    <property type="term" value="P:microtubule bundle formation"/>
    <property type="evidence" value="ECO:0007669"/>
    <property type="project" value="TreeGrafter"/>
</dbReference>
<comment type="similarity">
    <text evidence="2">Belongs to the Nav/unc-53 family.</text>
</comment>
<reference evidence="20" key="1">
    <citation type="journal article" date="2013" name="Science">
        <title>Comparative analysis of bat genomes provides insight into the evolution of flight and immunity.</title>
        <authorList>
            <person name="Zhang G."/>
            <person name="Cowled C."/>
            <person name="Shi Z."/>
            <person name="Huang Z."/>
            <person name="Bishop-Lilly K.A."/>
            <person name="Fang X."/>
            <person name="Wynne J.W."/>
            <person name="Xiong Z."/>
            <person name="Baker M.L."/>
            <person name="Zhao W."/>
            <person name="Tachedjian M."/>
            <person name="Zhu Y."/>
            <person name="Zhou P."/>
            <person name="Jiang X."/>
            <person name="Ng J."/>
            <person name="Yang L."/>
            <person name="Wu L."/>
            <person name="Xiao J."/>
            <person name="Feng Y."/>
            <person name="Chen Y."/>
            <person name="Sun X."/>
            <person name="Zhang Y."/>
            <person name="Marsh G.A."/>
            <person name="Crameri G."/>
            <person name="Broder C.C."/>
            <person name="Frey K.G."/>
            <person name="Wang L.F."/>
            <person name="Wang J."/>
        </authorList>
    </citation>
    <scope>NUCLEOTIDE SEQUENCE [LARGE SCALE GENOMIC DNA]</scope>
</reference>
<dbReference type="GO" id="GO:0005874">
    <property type="term" value="C:microtubule"/>
    <property type="evidence" value="ECO:0007669"/>
    <property type="project" value="UniProtKB-KW"/>
</dbReference>
<accession>L5M9B8</accession>